<reference evidence="2" key="1">
    <citation type="journal article" date="2021" name="Genome Biol. Evol.">
        <title>The assembled and annotated genome of the fairy-ring fungus Marasmius oreades.</title>
        <authorList>
            <person name="Hiltunen M."/>
            <person name="Ament-Velasquez S.L."/>
            <person name="Johannesson H."/>
        </authorList>
    </citation>
    <scope>NUCLEOTIDE SEQUENCE</scope>
    <source>
        <strain evidence="2">03SP1</strain>
    </source>
</reference>
<evidence type="ECO:0000313" key="2">
    <source>
        <dbReference type="EMBL" id="KAG7098213.1"/>
    </source>
</evidence>
<dbReference type="AlphaFoldDB" id="A0A9P7V0T5"/>
<accession>A0A9P7V0T5</accession>
<organism evidence="2 3">
    <name type="scientific">Marasmius oreades</name>
    <name type="common">fairy-ring Marasmius</name>
    <dbReference type="NCBI Taxonomy" id="181124"/>
    <lineage>
        <taxon>Eukaryota</taxon>
        <taxon>Fungi</taxon>
        <taxon>Dikarya</taxon>
        <taxon>Basidiomycota</taxon>
        <taxon>Agaricomycotina</taxon>
        <taxon>Agaricomycetes</taxon>
        <taxon>Agaricomycetidae</taxon>
        <taxon>Agaricales</taxon>
        <taxon>Marasmiineae</taxon>
        <taxon>Marasmiaceae</taxon>
        <taxon>Marasmius</taxon>
    </lineage>
</organism>
<evidence type="ECO:0000256" key="1">
    <source>
        <dbReference type="SAM" id="MobiDB-lite"/>
    </source>
</evidence>
<name>A0A9P7V0T5_9AGAR</name>
<dbReference type="GeneID" id="66069257"/>
<proteinExistence type="predicted"/>
<dbReference type="EMBL" id="CM032181">
    <property type="protein sequence ID" value="KAG7098213.1"/>
    <property type="molecule type" value="Genomic_DNA"/>
</dbReference>
<dbReference type="KEGG" id="more:E1B28_000181"/>
<feature type="region of interest" description="Disordered" evidence="1">
    <location>
        <begin position="1"/>
        <end position="22"/>
    </location>
</feature>
<comment type="caution">
    <text evidence="2">The sequence shown here is derived from an EMBL/GenBank/DDBJ whole genome shotgun (WGS) entry which is preliminary data.</text>
</comment>
<gene>
    <name evidence="2" type="ORF">E1B28_000181</name>
</gene>
<dbReference type="RefSeq" id="XP_043014683.1">
    <property type="nucleotide sequence ID" value="XM_043145983.1"/>
</dbReference>
<sequence length="167" mass="18620">MRLLEAGRNSQGGDRGRQWTASGHSSILNQSILQASKFSDSSNAIRDQDFALGGCSGFLQLFNENSPKDSSLLVIPKFRRKPGHLTPTAGVWGVDWTRGLSAHNNRVKATEKQNAGHRHEGQVTKLDSLESCVCSQRNPKTVIRHLNKPMICYALQFRSSRRYQEPS</sequence>
<keyword evidence="3" id="KW-1185">Reference proteome</keyword>
<dbReference type="Proteomes" id="UP001049176">
    <property type="component" value="Chromosome 1"/>
</dbReference>
<evidence type="ECO:0000313" key="3">
    <source>
        <dbReference type="Proteomes" id="UP001049176"/>
    </source>
</evidence>
<protein>
    <submittedName>
        <fullName evidence="2">Uncharacterized protein</fullName>
    </submittedName>
</protein>